<keyword evidence="2" id="KW-1185">Reference proteome</keyword>
<accession>A0A1W6LNI2</accession>
<dbReference type="KEGG" id="pbp:STSP1_01704"/>
<evidence type="ECO:0000313" key="1">
    <source>
        <dbReference type="EMBL" id="ARN57301.1"/>
    </source>
</evidence>
<protein>
    <submittedName>
        <fullName evidence="1">Uncharacterized protein</fullName>
    </submittedName>
</protein>
<evidence type="ECO:0000313" key="2">
    <source>
        <dbReference type="Proteomes" id="UP000193334"/>
    </source>
</evidence>
<dbReference type="EMBL" id="CP021023">
    <property type="protein sequence ID" value="ARN57301.1"/>
    <property type="molecule type" value="Genomic_DNA"/>
</dbReference>
<organism evidence="1 2">
    <name type="scientific">Sedimentisphaera salicampi</name>
    <dbReference type="NCBI Taxonomy" id="1941349"/>
    <lineage>
        <taxon>Bacteria</taxon>
        <taxon>Pseudomonadati</taxon>
        <taxon>Planctomycetota</taxon>
        <taxon>Phycisphaerae</taxon>
        <taxon>Sedimentisphaerales</taxon>
        <taxon>Sedimentisphaeraceae</taxon>
        <taxon>Sedimentisphaera</taxon>
    </lineage>
</organism>
<gene>
    <name evidence="1" type="ORF">STSP1_01704</name>
</gene>
<sequence>MELVLIGLLFWISPSIKENKSSVQEPEQKDRPVFIKRDAVIGGVPCRICIDIQDGRTVNKRMGFLRSALNKELVLKDLKILINAENQKQIKRTQDFPDDKDSQKSLFSDEIFNQKLFGDMSNITSVRVRKLTCVLEDAQNPVVEIRANQAEIGQNASVRLTSGVRIKIDSGVLYQCGEALWDIEKSEIKLKGKYARNSEEGKKLGENLTLCYNFPVFKR</sequence>
<proteinExistence type="predicted"/>
<dbReference type="AlphaFoldDB" id="A0A1W6LNI2"/>
<name>A0A1W6LNI2_9BACT</name>
<dbReference type="Proteomes" id="UP000193334">
    <property type="component" value="Chromosome"/>
</dbReference>
<reference evidence="2" key="1">
    <citation type="submission" date="2017-04" db="EMBL/GenBank/DDBJ databases">
        <title>Comparative genomics and description of representatives of a novel lineage of planctomycetes thriving in anoxic sediments.</title>
        <authorList>
            <person name="Spring S."/>
            <person name="Bunk B."/>
            <person name="Sproer C."/>
        </authorList>
    </citation>
    <scope>NUCLEOTIDE SEQUENCE [LARGE SCALE GENOMIC DNA]</scope>
    <source>
        <strain evidence="2">ST-PulAB-D4</strain>
    </source>
</reference>
<dbReference type="STRING" id="1941349.STSP1_01704"/>